<gene>
    <name evidence="4" type="ORF">ACFSAH_16120</name>
</gene>
<keyword evidence="5" id="KW-1185">Reference proteome</keyword>
<dbReference type="InterPro" id="IPR008397">
    <property type="entry name" value="Alginate_lyase_dom"/>
</dbReference>
<dbReference type="EMBL" id="JBHUDG010000047">
    <property type="protein sequence ID" value="MFD1631400.1"/>
    <property type="molecule type" value="Genomic_DNA"/>
</dbReference>
<comment type="caution">
    <text evidence="4">The sequence shown here is derived from an EMBL/GenBank/DDBJ whole genome shotgun (WGS) entry which is preliminary data.</text>
</comment>
<dbReference type="SUPFAM" id="SSF48230">
    <property type="entry name" value="Chondroitin AC/alginate lyase"/>
    <property type="match status" value="1"/>
</dbReference>
<keyword evidence="1" id="KW-0732">Signal</keyword>
<dbReference type="Proteomes" id="UP001597118">
    <property type="component" value="Unassembled WGS sequence"/>
</dbReference>
<keyword evidence="2 4" id="KW-0456">Lyase</keyword>
<evidence type="ECO:0000256" key="1">
    <source>
        <dbReference type="ARBA" id="ARBA00022729"/>
    </source>
</evidence>
<name>A0ABW4IGV6_9SPHI</name>
<evidence type="ECO:0000313" key="5">
    <source>
        <dbReference type="Proteomes" id="UP001597118"/>
    </source>
</evidence>
<evidence type="ECO:0000256" key="2">
    <source>
        <dbReference type="ARBA" id="ARBA00023239"/>
    </source>
</evidence>
<reference evidence="5" key="1">
    <citation type="journal article" date="2019" name="Int. J. Syst. Evol. Microbiol.">
        <title>The Global Catalogue of Microorganisms (GCM) 10K type strain sequencing project: providing services to taxonomists for standard genome sequencing and annotation.</title>
        <authorList>
            <consortium name="The Broad Institute Genomics Platform"/>
            <consortium name="The Broad Institute Genome Sequencing Center for Infectious Disease"/>
            <person name="Wu L."/>
            <person name="Ma J."/>
        </authorList>
    </citation>
    <scope>NUCLEOTIDE SEQUENCE [LARGE SCALE GENOMIC DNA]</scope>
    <source>
        <strain evidence="5">CCUG 53762</strain>
    </source>
</reference>
<sequence>MKNYFKISYILVFTILLFSVKVGAQGKFYKEAVKVLKSDVLKEAAWAMQQEPVTVTAEHSKRSAGGKHDFYSEGDYWWPDPENPDGPYIQKDGMTNPDNFVAHRLAMIRFSRIVGVLASAYKITGDKQYLNKMEIHLKAWFVAKETKMNPNLLYAQAIKGRFTGRGIGIIDTIHLIEVAQSVYILSAQLNPQLVADIKKWFASYLDWLMTHPYGNAEMNATNNHGTCFVMQIASFSKLTGNKELTAFSSKRYKEVLLPNQMAEDGSFPQEMRRTKPYGYSLFNMDAMTALVQILSSKNDNLWTYKTSKGLSIENGISFIYPYIKDKATWPLKPDVMYWDEWPVAHPFLLFGAEAYNKKDWLATWAKLKHQLTVEEVVRNMPIKYPLIWL</sequence>
<protein>
    <submittedName>
        <fullName evidence="4">Alginate lyase family protein</fullName>
    </submittedName>
</protein>
<accession>A0ABW4IGV6</accession>
<dbReference type="InterPro" id="IPR008929">
    <property type="entry name" value="Chondroitin_lyas"/>
</dbReference>
<dbReference type="Gene3D" id="1.50.10.100">
    <property type="entry name" value="Chondroitin AC/alginate lyase"/>
    <property type="match status" value="1"/>
</dbReference>
<proteinExistence type="predicted"/>
<dbReference type="RefSeq" id="WP_379663768.1">
    <property type="nucleotide sequence ID" value="NZ_JBHUDG010000047.1"/>
</dbReference>
<feature type="domain" description="Alginate lyase" evidence="3">
    <location>
        <begin position="55"/>
        <end position="329"/>
    </location>
</feature>
<evidence type="ECO:0000259" key="3">
    <source>
        <dbReference type="Pfam" id="PF05426"/>
    </source>
</evidence>
<dbReference type="GO" id="GO:0016829">
    <property type="term" value="F:lyase activity"/>
    <property type="evidence" value="ECO:0007669"/>
    <property type="project" value="UniProtKB-KW"/>
</dbReference>
<dbReference type="Pfam" id="PF05426">
    <property type="entry name" value="Alginate_lyase"/>
    <property type="match status" value="1"/>
</dbReference>
<evidence type="ECO:0000313" key="4">
    <source>
        <dbReference type="EMBL" id="MFD1631400.1"/>
    </source>
</evidence>
<organism evidence="4 5">
    <name type="scientific">Pseudopedobacter beijingensis</name>
    <dbReference type="NCBI Taxonomy" id="1207056"/>
    <lineage>
        <taxon>Bacteria</taxon>
        <taxon>Pseudomonadati</taxon>
        <taxon>Bacteroidota</taxon>
        <taxon>Sphingobacteriia</taxon>
        <taxon>Sphingobacteriales</taxon>
        <taxon>Sphingobacteriaceae</taxon>
        <taxon>Pseudopedobacter</taxon>
    </lineage>
</organism>